<organism evidence="4 5">
    <name type="scientific">Blomia tropicalis</name>
    <name type="common">Mite</name>
    <dbReference type="NCBI Taxonomy" id="40697"/>
    <lineage>
        <taxon>Eukaryota</taxon>
        <taxon>Metazoa</taxon>
        <taxon>Ecdysozoa</taxon>
        <taxon>Arthropoda</taxon>
        <taxon>Chelicerata</taxon>
        <taxon>Arachnida</taxon>
        <taxon>Acari</taxon>
        <taxon>Acariformes</taxon>
        <taxon>Sarcoptiformes</taxon>
        <taxon>Astigmata</taxon>
        <taxon>Glycyphagoidea</taxon>
        <taxon>Echimyopodidae</taxon>
        <taxon>Blomia</taxon>
    </lineage>
</organism>
<dbReference type="Pfam" id="PF25880">
    <property type="entry name" value="WHD_CHMP7_1st"/>
    <property type="match status" value="1"/>
</dbReference>
<feature type="region of interest" description="Disordered" evidence="3">
    <location>
        <begin position="442"/>
        <end position="462"/>
    </location>
</feature>
<keyword evidence="2" id="KW-0175">Coiled coil</keyword>
<name>A0A9Q0MBI1_BLOTA</name>
<comment type="caution">
    <text evidence="4">The sequence shown here is derived from an EMBL/GenBank/DDBJ whole genome shotgun (WGS) entry which is preliminary data.</text>
</comment>
<gene>
    <name evidence="4" type="ORF">RDWZM_001416</name>
</gene>
<dbReference type="AlphaFoldDB" id="A0A9Q0MBI1"/>
<feature type="compositionally biased region" description="Basic and acidic residues" evidence="3">
    <location>
        <begin position="453"/>
        <end position="462"/>
    </location>
</feature>
<evidence type="ECO:0000256" key="2">
    <source>
        <dbReference type="SAM" id="Coils"/>
    </source>
</evidence>
<sequence>MEQKSISPILKKNRFQDDMLQRTYLPDCWLDDKRMEVLFAPFRARDTNPEGWDLKMNFWTNLINKWCLHQRRVVFTIDDIRKAMVRGDHYPHIDCLKLVISHMKRHNFLLFHEDIFQRKTNIKSVGRNVASWMVNSLVIKPISLGWSLLTNNRDYEADIEMEQILPNIVVETKLYNRETMDIIVETIESHLKNMKTTCMRYHLFHQFINKNISTLKCIDEQTYDVVMEVLESKGRLSTLEDSGIKIVKFGNEIKINETDISLIKLEATKEILETETDKLADDIEELRVEARQALANKSRDKALLLLKRKKRIESKLNEKDTQIDNIEMITRQLLDTGSQQFIVQAFQMANDVLKQHTSKLDEFENTIANVEDTIGDVTYRMSEINRPISTNDTTMIELDAEEELEEMLKDIENGKKIDNKNDSKENDSFIQKITDLTIIDNDLTVPDNPTRSKKNEQELLET</sequence>
<dbReference type="InterPro" id="IPR005024">
    <property type="entry name" value="Snf7_fam"/>
</dbReference>
<evidence type="ECO:0000313" key="4">
    <source>
        <dbReference type="EMBL" id="KAJ6222871.1"/>
    </source>
</evidence>
<comment type="similarity">
    <text evidence="1">Belongs to the SNF7 family.</text>
</comment>
<dbReference type="GO" id="GO:0007034">
    <property type="term" value="P:vacuolar transport"/>
    <property type="evidence" value="ECO:0007669"/>
    <property type="project" value="InterPro"/>
</dbReference>
<proteinExistence type="inferred from homology"/>
<dbReference type="Pfam" id="PF03357">
    <property type="entry name" value="Snf7"/>
    <property type="match status" value="1"/>
</dbReference>
<feature type="coiled-coil region" evidence="2">
    <location>
        <begin position="262"/>
        <end position="300"/>
    </location>
</feature>
<accession>A0A9Q0MBI1</accession>
<dbReference type="OrthoDB" id="10250120at2759"/>
<evidence type="ECO:0000256" key="3">
    <source>
        <dbReference type="SAM" id="MobiDB-lite"/>
    </source>
</evidence>
<protein>
    <recommendedName>
        <fullName evidence="6">Charged multivesicular body protein 7</fullName>
    </recommendedName>
</protein>
<dbReference type="EMBL" id="JAPWDV010000001">
    <property type="protein sequence ID" value="KAJ6222871.1"/>
    <property type="molecule type" value="Genomic_DNA"/>
</dbReference>
<evidence type="ECO:0000256" key="1">
    <source>
        <dbReference type="ARBA" id="ARBA00006190"/>
    </source>
</evidence>
<dbReference type="Proteomes" id="UP001142055">
    <property type="component" value="Chromosome 1"/>
</dbReference>
<evidence type="ECO:0000313" key="5">
    <source>
        <dbReference type="Proteomes" id="UP001142055"/>
    </source>
</evidence>
<reference evidence="4" key="1">
    <citation type="submission" date="2022-12" db="EMBL/GenBank/DDBJ databases">
        <title>Genome assemblies of Blomia tropicalis.</title>
        <authorList>
            <person name="Cui Y."/>
        </authorList>
    </citation>
    <scope>NUCLEOTIDE SEQUENCE</scope>
    <source>
        <tissue evidence="4">Adult mites</tissue>
    </source>
</reference>
<evidence type="ECO:0008006" key="6">
    <source>
        <dbReference type="Google" id="ProtNLM"/>
    </source>
</evidence>
<keyword evidence="5" id="KW-1185">Reference proteome</keyword>
<dbReference type="OMA" id="NEQMATT"/>